<proteinExistence type="predicted"/>
<organism evidence="2">
    <name type="scientific">Grosmannia clavigera (strain kw1407 / UAMH 11150)</name>
    <name type="common">Blue stain fungus</name>
    <name type="synonym">Graphiocladiella clavigera</name>
    <dbReference type="NCBI Taxonomy" id="655863"/>
    <lineage>
        <taxon>Eukaryota</taxon>
        <taxon>Fungi</taxon>
        <taxon>Dikarya</taxon>
        <taxon>Ascomycota</taxon>
        <taxon>Pezizomycotina</taxon>
        <taxon>Sordariomycetes</taxon>
        <taxon>Sordariomycetidae</taxon>
        <taxon>Ophiostomatales</taxon>
        <taxon>Ophiostomataceae</taxon>
        <taxon>Leptographium</taxon>
    </lineage>
</organism>
<dbReference type="RefSeq" id="XP_014168978.1">
    <property type="nucleotide sequence ID" value="XM_014313503.1"/>
</dbReference>
<dbReference type="OrthoDB" id="4139357at2759"/>
<gene>
    <name evidence="1" type="ORF">CMQ_7863</name>
</gene>
<evidence type="ECO:0000313" key="2">
    <source>
        <dbReference type="Proteomes" id="UP000007796"/>
    </source>
</evidence>
<dbReference type="Proteomes" id="UP000007796">
    <property type="component" value="Unassembled WGS sequence"/>
</dbReference>
<dbReference type="GeneID" id="25981454"/>
<name>F0XS28_GROCL</name>
<dbReference type="STRING" id="655863.F0XS28"/>
<dbReference type="EMBL" id="GL629990">
    <property type="protein sequence ID" value="EFW99495.1"/>
    <property type="molecule type" value="Genomic_DNA"/>
</dbReference>
<keyword evidence="2" id="KW-1185">Reference proteome</keyword>
<dbReference type="HOGENOM" id="CLU_2158696_0_0_1"/>
<accession>F0XS28</accession>
<evidence type="ECO:0000313" key="1">
    <source>
        <dbReference type="EMBL" id="EFW99495.1"/>
    </source>
</evidence>
<sequence>MHGVLSDGYRKLLSNDKLPHIDRMLEAAKLRRAVLLARDQRDEQPQYHIFTQTSRYAARPMKSRQSAWNGATQQRVSMTSTAIGAMKSIKMLGIQTAVEIVIIQLREAELS</sequence>
<dbReference type="InParanoid" id="F0XS28"/>
<dbReference type="AlphaFoldDB" id="F0XS28"/>
<reference evidence="1 2" key="1">
    <citation type="journal article" date="2011" name="Proc. Natl. Acad. Sci. U.S.A.">
        <title>Genome and transcriptome analyses of the mountain pine beetle-fungal symbiont Grosmannia clavigera, a lodgepole pine pathogen.</title>
        <authorList>
            <person name="DiGuistini S."/>
            <person name="Wang Y."/>
            <person name="Liao N.Y."/>
            <person name="Taylor G."/>
            <person name="Tanguay P."/>
            <person name="Feau N."/>
            <person name="Henrissat B."/>
            <person name="Chan S.K."/>
            <person name="Hesse-Orce U."/>
            <person name="Alamouti S.M."/>
            <person name="Tsui C.K.M."/>
            <person name="Docking R.T."/>
            <person name="Levasseur A."/>
            <person name="Haridas S."/>
            <person name="Robertson G."/>
            <person name="Birol I."/>
            <person name="Holt R.A."/>
            <person name="Marra M.A."/>
            <person name="Hamelin R.C."/>
            <person name="Hirst M."/>
            <person name="Jones S.J.M."/>
            <person name="Bohlmann J."/>
            <person name="Breuil C."/>
        </authorList>
    </citation>
    <scope>NUCLEOTIDE SEQUENCE [LARGE SCALE GENOMIC DNA]</scope>
    <source>
        <strain evidence="2">kw1407 / UAMH 11150</strain>
    </source>
</reference>
<protein>
    <submittedName>
        <fullName evidence="1">Uncharacterized protein</fullName>
    </submittedName>
</protein>